<organism evidence="2 3">
    <name type="scientific">Crenichthys baileyi</name>
    <name type="common">White River springfish</name>
    <dbReference type="NCBI Taxonomy" id="28760"/>
    <lineage>
        <taxon>Eukaryota</taxon>
        <taxon>Metazoa</taxon>
        <taxon>Chordata</taxon>
        <taxon>Craniata</taxon>
        <taxon>Vertebrata</taxon>
        <taxon>Euteleostomi</taxon>
        <taxon>Actinopterygii</taxon>
        <taxon>Neopterygii</taxon>
        <taxon>Teleostei</taxon>
        <taxon>Neoteleostei</taxon>
        <taxon>Acanthomorphata</taxon>
        <taxon>Ovalentaria</taxon>
        <taxon>Atherinomorphae</taxon>
        <taxon>Cyprinodontiformes</taxon>
        <taxon>Goodeidae</taxon>
        <taxon>Crenichthys</taxon>
    </lineage>
</organism>
<evidence type="ECO:0000313" key="2">
    <source>
        <dbReference type="EMBL" id="KAK5624198.1"/>
    </source>
</evidence>
<reference evidence="2 3" key="1">
    <citation type="submission" date="2021-06" db="EMBL/GenBank/DDBJ databases">
        <authorList>
            <person name="Palmer J.M."/>
        </authorList>
    </citation>
    <scope>NUCLEOTIDE SEQUENCE [LARGE SCALE GENOMIC DNA]</scope>
    <source>
        <strain evidence="2 3">MEX-2019</strain>
        <tissue evidence="2">Muscle</tissue>
    </source>
</reference>
<proteinExistence type="predicted"/>
<protein>
    <submittedName>
        <fullName evidence="2">Uncharacterized protein</fullName>
    </submittedName>
</protein>
<dbReference type="Proteomes" id="UP001311232">
    <property type="component" value="Unassembled WGS sequence"/>
</dbReference>
<name>A0AAV9SSX3_9TELE</name>
<comment type="caution">
    <text evidence="2">The sequence shown here is derived from an EMBL/GenBank/DDBJ whole genome shotgun (WGS) entry which is preliminary data.</text>
</comment>
<dbReference type="AlphaFoldDB" id="A0AAV9SSX3"/>
<sequence>MHHKGKMNLAADAPQPADPTEQGKGGSMRGTNRGRDSYPVLAPIAMGSVAWPDHFHSQHLNLIHHHKIVITPGI</sequence>
<feature type="region of interest" description="Disordered" evidence="1">
    <location>
        <begin position="1"/>
        <end position="36"/>
    </location>
</feature>
<evidence type="ECO:0000313" key="3">
    <source>
        <dbReference type="Proteomes" id="UP001311232"/>
    </source>
</evidence>
<gene>
    <name evidence="2" type="ORF">CRENBAI_000016</name>
</gene>
<evidence type="ECO:0000256" key="1">
    <source>
        <dbReference type="SAM" id="MobiDB-lite"/>
    </source>
</evidence>
<keyword evidence="3" id="KW-1185">Reference proteome</keyword>
<accession>A0AAV9SSX3</accession>
<dbReference type="EMBL" id="JAHHUM010000001">
    <property type="protein sequence ID" value="KAK5624198.1"/>
    <property type="molecule type" value="Genomic_DNA"/>
</dbReference>